<reference evidence="1" key="1">
    <citation type="journal article" date="2012" name="Nature">
        <title>The tomato genome sequence provides insights into fleshy fruit evolution.</title>
        <authorList>
            <consortium name="Tomato Genome Consortium"/>
        </authorList>
    </citation>
    <scope>NUCLEOTIDE SEQUENCE [LARGE SCALE GENOMIC DNA]</scope>
    <source>
        <strain evidence="1">cv. Heinz 1706</strain>
    </source>
</reference>
<keyword evidence="2" id="KW-1185">Reference proteome</keyword>
<dbReference type="Gramene" id="Solyc01g028980.1.1">
    <property type="protein sequence ID" value="Solyc01g028980.1.1"/>
    <property type="gene ID" value="Solyc01g028980.1"/>
</dbReference>
<organism evidence="1">
    <name type="scientific">Solanum lycopersicum</name>
    <name type="common">Tomato</name>
    <name type="synonym">Lycopersicon esculentum</name>
    <dbReference type="NCBI Taxonomy" id="4081"/>
    <lineage>
        <taxon>Eukaryota</taxon>
        <taxon>Viridiplantae</taxon>
        <taxon>Streptophyta</taxon>
        <taxon>Embryophyta</taxon>
        <taxon>Tracheophyta</taxon>
        <taxon>Spermatophyta</taxon>
        <taxon>Magnoliopsida</taxon>
        <taxon>eudicotyledons</taxon>
        <taxon>Gunneridae</taxon>
        <taxon>Pentapetalae</taxon>
        <taxon>asterids</taxon>
        <taxon>lamiids</taxon>
        <taxon>Solanales</taxon>
        <taxon>Solanaceae</taxon>
        <taxon>Solanoideae</taxon>
        <taxon>Solaneae</taxon>
        <taxon>Solanum</taxon>
        <taxon>Solanum subgen. Lycopersicon</taxon>
    </lineage>
</organism>
<proteinExistence type="predicted"/>
<dbReference type="PaxDb" id="4081-Solyc01g028980.1.1"/>
<evidence type="ECO:0000313" key="1">
    <source>
        <dbReference type="EnsemblPlants" id="Solyc01g028980.1.1"/>
    </source>
</evidence>
<dbReference type="InParanoid" id="K4AV79"/>
<sequence length="266" mass="30520">MERRRALKCPYGLWAAHTVGQCQSSHAIIALGQHTLSDDVTRGMQKWLFYSTHSRMTLGVVCHQHPWRTYTIRRRRALRAIIALGHHTRSDYIGCGMPSSPLRSTYCHIPSGVACHHPPWITYTALLHWAWRAIMAIVQHIRSKNVKGNAIIALRQSTRSVSVACYHRLWDAHTLRRCWARQWSHRPWAAHTIGRCWALNAIIDLKKIKQLYYIGNGIPSRSWKAHMVGQRRAFHAIITFGQHTLMNDIGRGMASSSLNNKNGQRT</sequence>
<reference evidence="1" key="2">
    <citation type="submission" date="2015-06" db="UniProtKB">
        <authorList>
            <consortium name="EnsemblPlants"/>
        </authorList>
    </citation>
    <scope>IDENTIFICATION</scope>
    <source>
        <strain evidence="1">cv. Heinz 1706</strain>
    </source>
</reference>
<name>K4AV79_SOLLC</name>
<dbReference type="Proteomes" id="UP000004994">
    <property type="component" value="Chromosome 1"/>
</dbReference>
<dbReference type="PANTHER" id="PTHR33187:SF11">
    <property type="entry name" value="AMINOTRANSFERASE-LIKE PLANT MOBILE DOMAIN-CONTAINING PROTEIN"/>
    <property type="match status" value="1"/>
</dbReference>
<evidence type="ECO:0000313" key="2">
    <source>
        <dbReference type="Proteomes" id="UP000004994"/>
    </source>
</evidence>
<protein>
    <submittedName>
        <fullName evidence="1">Uncharacterized protein</fullName>
    </submittedName>
</protein>
<accession>K4AV79</accession>
<dbReference type="HOGENOM" id="CLU_1075211_0_0_1"/>
<dbReference type="PhylomeDB" id="K4AV79"/>
<dbReference type="AlphaFoldDB" id="K4AV79"/>
<dbReference type="PANTHER" id="PTHR33187">
    <property type="entry name" value="WU:FI09B08"/>
    <property type="match status" value="1"/>
</dbReference>
<dbReference type="EnsemblPlants" id="Solyc01g028980.1.1">
    <property type="protein sequence ID" value="Solyc01g028980.1.1"/>
    <property type="gene ID" value="Solyc01g028980.1"/>
</dbReference>